<dbReference type="EMBL" id="JAIZAY010000009">
    <property type="protein sequence ID" value="KAJ8035988.1"/>
    <property type="molecule type" value="Genomic_DNA"/>
</dbReference>
<protein>
    <submittedName>
        <fullName evidence="2">Uncharacterized protein</fullName>
    </submittedName>
</protein>
<evidence type="ECO:0000256" key="1">
    <source>
        <dbReference type="SAM" id="Phobius"/>
    </source>
</evidence>
<evidence type="ECO:0000313" key="2">
    <source>
        <dbReference type="EMBL" id="KAJ8035988.1"/>
    </source>
</evidence>
<accession>A0A9Q1BYY5</accession>
<proteinExistence type="predicted"/>
<reference evidence="2" key="1">
    <citation type="submission" date="2021-10" db="EMBL/GenBank/DDBJ databases">
        <title>Tropical sea cucumber genome reveals ecological adaptation and Cuvierian tubules defense mechanism.</title>
        <authorList>
            <person name="Chen T."/>
        </authorList>
    </citation>
    <scope>NUCLEOTIDE SEQUENCE</scope>
    <source>
        <strain evidence="2">Nanhai2018</strain>
        <tissue evidence="2">Muscle</tissue>
    </source>
</reference>
<gene>
    <name evidence="2" type="ORF">HOLleu_19837</name>
</gene>
<comment type="caution">
    <text evidence="2">The sequence shown here is derived from an EMBL/GenBank/DDBJ whole genome shotgun (WGS) entry which is preliminary data.</text>
</comment>
<keyword evidence="1" id="KW-0812">Transmembrane</keyword>
<keyword evidence="3" id="KW-1185">Reference proteome</keyword>
<organism evidence="2 3">
    <name type="scientific">Holothuria leucospilota</name>
    <name type="common">Black long sea cucumber</name>
    <name type="synonym">Mertensiothuria leucospilota</name>
    <dbReference type="NCBI Taxonomy" id="206669"/>
    <lineage>
        <taxon>Eukaryota</taxon>
        <taxon>Metazoa</taxon>
        <taxon>Echinodermata</taxon>
        <taxon>Eleutherozoa</taxon>
        <taxon>Echinozoa</taxon>
        <taxon>Holothuroidea</taxon>
        <taxon>Aspidochirotacea</taxon>
        <taxon>Aspidochirotida</taxon>
        <taxon>Holothuriidae</taxon>
        <taxon>Holothuria</taxon>
    </lineage>
</organism>
<feature type="transmembrane region" description="Helical" evidence="1">
    <location>
        <begin position="6"/>
        <end position="24"/>
    </location>
</feature>
<evidence type="ECO:0000313" key="3">
    <source>
        <dbReference type="Proteomes" id="UP001152320"/>
    </source>
</evidence>
<name>A0A9Q1BYY5_HOLLE</name>
<keyword evidence="1" id="KW-0472">Membrane</keyword>
<sequence length="142" mass="16002">MGDDFYLLFGVALFLILFAYWSCVPCDGRNKTCRRDSSTTNATRRPFMGYRFGFRETRQNQQPFQSGEPPPTYQWVVQHANSPLVAYVNETNGHIEYVKWDGSGPVPTRTVLGMRNEGLEMDTHCETCGSPTGAHITGGNDR</sequence>
<dbReference type="AlphaFoldDB" id="A0A9Q1BYY5"/>
<keyword evidence="1" id="KW-1133">Transmembrane helix</keyword>
<dbReference type="Proteomes" id="UP001152320">
    <property type="component" value="Chromosome 9"/>
</dbReference>